<dbReference type="GO" id="GO:0006565">
    <property type="term" value="P:L-serine catabolic process"/>
    <property type="evidence" value="ECO:0007669"/>
    <property type="project" value="TreeGrafter"/>
</dbReference>
<evidence type="ECO:0000313" key="14">
    <source>
        <dbReference type="EMBL" id="SES03588.1"/>
    </source>
</evidence>
<dbReference type="NCBIfam" id="NF006390">
    <property type="entry name" value="PRK08639.1"/>
    <property type="match status" value="1"/>
</dbReference>
<protein>
    <recommendedName>
        <fullName evidence="12">L-threonine dehydratase</fullName>
        <ecNumber evidence="12">4.3.1.19</ecNumber>
    </recommendedName>
    <alternativeName>
        <fullName evidence="12">Threonine deaminase</fullName>
    </alternativeName>
</protein>
<dbReference type="InterPro" id="IPR038110">
    <property type="entry name" value="TD_ACT-like_sf"/>
</dbReference>
<keyword evidence="6 12" id="KW-0028">Amino-acid biosynthesis</keyword>
<keyword evidence="8 12" id="KW-0663">Pyridoxal phosphate</keyword>
<evidence type="ECO:0000256" key="1">
    <source>
        <dbReference type="ARBA" id="ARBA00001274"/>
    </source>
</evidence>
<evidence type="ECO:0000259" key="13">
    <source>
        <dbReference type="PROSITE" id="PS51672"/>
    </source>
</evidence>
<sequence>MLGGHWAFGHNVAVSNPVIRELAEQVDRAAQVLADVSVMTPLQLNERLSAAQGARVWIKREDLQPVRSYKLRGAYNFINSLTPVQRAAGVVCASAGNHGQGVAWVCARLGIPGTVCVPTTTPRQKRERIQFFGNGHVKLVVAGDSYDIAAEAARGYSERSGAVMVPAFDAPLTAAGQGTIAREVLEQLGHAPDVIVVPVGGAGLLAGCGAWLRIHCPQTRIVAVEPAGAASLAPALAAGHPVTLTQLDTFVDGAAVARVGDFTYKVCADVDPELVSVPEGRVCQEMLSMYQVDGVIAEPAGALAASALSTADEPNAFRLDPGTDVVIVLSGGNNDVSRYAEVIERAAVHEGRRRYFLVDFPQEPGALRRFLNEVLGPDDDIIVFEYTKHSDRETGPALVGIELGDPRSYPSLWARMISSPLDVEVLEPDTAIYRMLV</sequence>
<evidence type="ECO:0000256" key="7">
    <source>
        <dbReference type="ARBA" id="ARBA00022624"/>
    </source>
</evidence>
<dbReference type="InterPro" id="IPR011820">
    <property type="entry name" value="IlvA"/>
</dbReference>
<dbReference type="Pfam" id="PF00291">
    <property type="entry name" value="PALP"/>
    <property type="match status" value="1"/>
</dbReference>
<gene>
    <name evidence="12" type="primary">ilvA</name>
    <name evidence="14" type="ORF">SAMN05443377_13610</name>
</gene>
<keyword evidence="7 12" id="KW-0412">Isoleucine biosynthesis</keyword>
<comment type="cofactor">
    <cofactor evidence="2 12">
        <name>pyridoxal 5'-phosphate</name>
        <dbReference type="ChEBI" id="CHEBI:597326"/>
    </cofactor>
</comment>
<dbReference type="GO" id="GO:0009097">
    <property type="term" value="P:isoleucine biosynthetic process"/>
    <property type="evidence" value="ECO:0007669"/>
    <property type="project" value="UniProtKB-UniRule"/>
</dbReference>
<evidence type="ECO:0000256" key="6">
    <source>
        <dbReference type="ARBA" id="ARBA00022605"/>
    </source>
</evidence>
<keyword evidence="9 12" id="KW-0456">Lyase</keyword>
<dbReference type="InterPro" id="IPR036052">
    <property type="entry name" value="TrpB-like_PALP_sf"/>
</dbReference>
<dbReference type="AlphaFoldDB" id="A0A1H9U2W4"/>
<dbReference type="InterPro" id="IPR001926">
    <property type="entry name" value="TrpB-like_PALP"/>
</dbReference>
<evidence type="ECO:0000256" key="10">
    <source>
        <dbReference type="ARBA" id="ARBA00023304"/>
    </source>
</evidence>
<dbReference type="GO" id="GO:0030170">
    <property type="term" value="F:pyridoxal phosphate binding"/>
    <property type="evidence" value="ECO:0007669"/>
    <property type="project" value="InterPro"/>
</dbReference>
<evidence type="ECO:0000256" key="11">
    <source>
        <dbReference type="ARBA" id="ARBA00025527"/>
    </source>
</evidence>
<dbReference type="SUPFAM" id="SSF53686">
    <property type="entry name" value="Tryptophan synthase beta subunit-like PLP-dependent enzymes"/>
    <property type="match status" value="1"/>
</dbReference>
<evidence type="ECO:0000313" key="15">
    <source>
        <dbReference type="Proteomes" id="UP000198815"/>
    </source>
</evidence>
<evidence type="ECO:0000256" key="5">
    <source>
        <dbReference type="ARBA" id="ARBA00011881"/>
    </source>
</evidence>
<dbReference type="InterPro" id="IPR001721">
    <property type="entry name" value="TD_ACT-like"/>
</dbReference>
<dbReference type="GO" id="GO:0006567">
    <property type="term" value="P:L-threonine catabolic process"/>
    <property type="evidence" value="ECO:0007669"/>
    <property type="project" value="TreeGrafter"/>
</dbReference>
<evidence type="ECO:0000256" key="9">
    <source>
        <dbReference type="ARBA" id="ARBA00023239"/>
    </source>
</evidence>
<dbReference type="Gene3D" id="3.40.1020.10">
    <property type="entry name" value="Biosynthetic Threonine Deaminase, Domain 3"/>
    <property type="match status" value="1"/>
</dbReference>
<dbReference type="UniPathway" id="UPA00047">
    <property type="reaction ID" value="UER00054"/>
</dbReference>
<dbReference type="InterPro" id="IPR050147">
    <property type="entry name" value="Ser/Thr_Dehydratase"/>
</dbReference>
<comment type="catalytic activity">
    <reaction evidence="1 12">
        <text>L-threonine = 2-oxobutanoate + NH4(+)</text>
        <dbReference type="Rhea" id="RHEA:22108"/>
        <dbReference type="ChEBI" id="CHEBI:16763"/>
        <dbReference type="ChEBI" id="CHEBI:28938"/>
        <dbReference type="ChEBI" id="CHEBI:57926"/>
        <dbReference type="EC" id="4.3.1.19"/>
    </reaction>
</comment>
<dbReference type="STRING" id="64702.SAMN05443377_13610"/>
<name>A0A1H9U2W4_9ACTN</name>
<evidence type="ECO:0000256" key="8">
    <source>
        <dbReference type="ARBA" id="ARBA00022898"/>
    </source>
</evidence>
<dbReference type="GO" id="GO:0003941">
    <property type="term" value="F:L-serine ammonia-lyase activity"/>
    <property type="evidence" value="ECO:0007669"/>
    <property type="project" value="TreeGrafter"/>
</dbReference>
<comment type="function">
    <text evidence="11 12">Catalyzes the anaerobic formation of alpha-ketobutyrate and ammonia from threonine in a two-step reaction. The first step involved a dehydration of threonine and a production of enamine intermediates (aminocrotonate), which tautomerizes to its imine form (iminobutyrate). Both intermediates are unstable and short-lived. The second step is the nonenzymatic hydrolysis of the enamine/imine intermediates to form 2-ketobutyrate and free ammonia. In the low water environment of the cell, the second step is accelerated by RidA.</text>
</comment>
<evidence type="ECO:0000256" key="3">
    <source>
        <dbReference type="ARBA" id="ARBA00004810"/>
    </source>
</evidence>
<evidence type="ECO:0000256" key="2">
    <source>
        <dbReference type="ARBA" id="ARBA00001933"/>
    </source>
</evidence>
<dbReference type="InterPro" id="IPR000634">
    <property type="entry name" value="Ser/Thr_deHydtase_PyrdxlP-BS"/>
</dbReference>
<comment type="subunit">
    <text evidence="5 12">Homotetramer.</text>
</comment>
<dbReference type="PANTHER" id="PTHR48078:SF11">
    <property type="entry name" value="THREONINE DEHYDRATASE, MITOCHONDRIAL"/>
    <property type="match status" value="1"/>
</dbReference>
<dbReference type="PANTHER" id="PTHR48078">
    <property type="entry name" value="THREONINE DEHYDRATASE, MITOCHONDRIAL-RELATED"/>
    <property type="match status" value="1"/>
</dbReference>
<proteinExistence type="inferred from homology"/>
<dbReference type="GO" id="GO:0004794">
    <property type="term" value="F:threonine deaminase activity"/>
    <property type="evidence" value="ECO:0007669"/>
    <property type="project" value="UniProtKB-UniRule"/>
</dbReference>
<accession>A0A1H9U2W4</accession>
<dbReference type="EC" id="4.3.1.19" evidence="12"/>
<dbReference type="NCBIfam" id="TIGR02079">
    <property type="entry name" value="THD1"/>
    <property type="match status" value="1"/>
</dbReference>
<feature type="domain" description="ACT-like" evidence="13">
    <location>
        <begin position="354"/>
        <end position="430"/>
    </location>
</feature>
<comment type="similarity">
    <text evidence="4 12">Belongs to the serine/threonine dehydratase family.</text>
</comment>
<keyword evidence="10 12" id="KW-0100">Branched-chain amino acid biosynthesis</keyword>
<evidence type="ECO:0000256" key="4">
    <source>
        <dbReference type="ARBA" id="ARBA00010869"/>
    </source>
</evidence>
<dbReference type="EMBL" id="FOGZ01000036">
    <property type="protein sequence ID" value="SES03588.1"/>
    <property type="molecule type" value="Genomic_DNA"/>
</dbReference>
<dbReference type="Pfam" id="PF00585">
    <property type="entry name" value="Thr_dehydrat_C"/>
    <property type="match status" value="1"/>
</dbReference>
<comment type="pathway">
    <text evidence="3 12">Amino-acid biosynthesis; L-isoleucine biosynthesis; 2-oxobutanoate from L-threonine: step 1/1.</text>
</comment>
<dbReference type="Proteomes" id="UP000198815">
    <property type="component" value="Unassembled WGS sequence"/>
</dbReference>
<dbReference type="Gene3D" id="3.40.50.1100">
    <property type="match status" value="2"/>
</dbReference>
<organism evidence="14 15">
    <name type="scientific">Propionibacterium cyclohexanicum</name>
    <dbReference type="NCBI Taxonomy" id="64702"/>
    <lineage>
        <taxon>Bacteria</taxon>
        <taxon>Bacillati</taxon>
        <taxon>Actinomycetota</taxon>
        <taxon>Actinomycetes</taxon>
        <taxon>Propionibacteriales</taxon>
        <taxon>Propionibacteriaceae</taxon>
        <taxon>Propionibacterium</taxon>
    </lineage>
</organism>
<keyword evidence="15" id="KW-1185">Reference proteome</keyword>
<reference evidence="14 15" key="1">
    <citation type="submission" date="2016-10" db="EMBL/GenBank/DDBJ databases">
        <authorList>
            <person name="de Groot N.N."/>
        </authorList>
    </citation>
    <scope>NUCLEOTIDE SEQUENCE [LARGE SCALE GENOMIC DNA]</scope>
    <source>
        <strain evidence="14 15">DSM 16859</strain>
    </source>
</reference>
<dbReference type="FunFam" id="3.40.50.1100:FF:000005">
    <property type="entry name" value="Threonine dehydratase catabolic"/>
    <property type="match status" value="1"/>
</dbReference>
<dbReference type="PROSITE" id="PS00165">
    <property type="entry name" value="DEHYDRATASE_SER_THR"/>
    <property type="match status" value="1"/>
</dbReference>
<evidence type="ECO:0000256" key="12">
    <source>
        <dbReference type="RuleBase" id="RU362012"/>
    </source>
</evidence>
<dbReference type="PROSITE" id="PS51672">
    <property type="entry name" value="ACT_LIKE"/>
    <property type="match status" value="1"/>
</dbReference>